<comment type="caution">
    <text evidence="3">The sequence shown here is derived from an EMBL/GenBank/DDBJ whole genome shotgun (WGS) entry which is preliminary data.</text>
</comment>
<dbReference type="GO" id="GO:0016075">
    <property type="term" value="P:rRNA catabolic process"/>
    <property type="evidence" value="ECO:0007669"/>
    <property type="project" value="TreeGrafter"/>
</dbReference>
<evidence type="ECO:0000313" key="4">
    <source>
        <dbReference type="Proteomes" id="UP000565468"/>
    </source>
</evidence>
<dbReference type="EMBL" id="JABBPN010000018">
    <property type="protein sequence ID" value="NMO97468.1"/>
    <property type="molecule type" value="Genomic_DNA"/>
</dbReference>
<dbReference type="SUPFAM" id="SSF50118">
    <property type="entry name" value="Cell growth inhibitor/plasmid maintenance toxic component"/>
    <property type="match status" value="2"/>
</dbReference>
<sequence length="227" mass="24674">MEDSKKNVNVGEIWFADLGKKEGSIQGGERPVIIIAKSGPSHVHIVPLTTKVAKKNYPMHVAFSVSDGLEENSTALTEQLGLIDLALLKFKIADVTAQKMDLLKKALLVQMGIDEISINVGEIWFADLGEKVGSEQGGERPVIIFGKSGSSVNIIPLTSKVKKSYPMHVDFSVSDGLKEDSTALLEQLTTVDVSRLMYKLAVVTPSKMKLLQKAFLIQGGIKIPPNF</sequence>
<keyword evidence="2" id="KW-1277">Toxin-antitoxin system</keyword>
<dbReference type="GO" id="GO:0004521">
    <property type="term" value="F:RNA endonuclease activity"/>
    <property type="evidence" value="ECO:0007669"/>
    <property type="project" value="TreeGrafter"/>
</dbReference>
<gene>
    <name evidence="3" type="ORF">HII30_17010</name>
</gene>
<dbReference type="InterPro" id="IPR011067">
    <property type="entry name" value="Plasmid_toxin/cell-grow_inhib"/>
</dbReference>
<dbReference type="GO" id="GO:0006402">
    <property type="term" value="P:mRNA catabolic process"/>
    <property type="evidence" value="ECO:0007669"/>
    <property type="project" value="TreeGrafter"/>
</dbReference>
<dbReference type="Proteomes" id="UP000565468">
    <property type="component" value="Unassembled WGS sequence"/>
</dbReference>
<dbReference type="AlphaFoldDB" id="A0A848M8D0"/>
<dbReference type="PANTHER" id="PTHR33988">
    <property type="entry name" value="ENDORIBONUCLEASE MAZF-RELATED"/>
    <property type="match status" value="1"/>
</dbReference>
<evidence type="ECO:0000313" key="3">
    <source>
        <dbReference type="EMBL" id="NMO97468.1"/>
    </source>
</evidence>
<dbReference type="InterPro" id="IPR003477">
    <property type="entry name" value="PemK-like"/>
</dbReference>
<comment type="similarity">
    <text evidence="1">Belongs to the PemK/MazF family.</text>
</comment>
<reference evidence="3 4" key="1">
    <citation type="submission" date="2020-04" db="EMBL/GenBank/DDBJ databases">
        <title>Paenibacillus algicola sp. nov., a novel marine bacterium producing alginate lyase.</title>
        <authorList>
            <person name="Huang H."/>
        </authorList>
    </citation>
    <scope>NUCLEOTIDE SEQUENCE [LARGE SCALE GENOMIC DNA]</scope>
    <source>
        <strain evidence="3 4">L7-75</strain>
    </source>
</reference>
<dbReference type="Gene3D" id="2.30.30.110">
    <property type="match status" value="2"/>
</dbReference>
<organism evidence="3 4">
    <name type="scientific">Paenibacillus lemnae</name>
    <dbReference type="NCBI Taxonomy" id="1330551"/>
    <lineage>
        <taxon>Bacteria</taxon>
        <taxon>Bacillati</taxon>
        <taxon>Bacillota</taxon>
        <taxon>Bacilli</taxon>
        <taxon>Bacillales</taxon>
        <taxon>Paenibacillaceae</taxon>
        <taxon>Paenibacillus</taxon>
    </lineage>
</organism>
<dbReference type="PANTHER" id="PTHR33988:SF2">
    <property type="entry name" value="ENDORIBONUCLEASE MAZF"/>
    <property type="match status" value="1"/>
</dbReference>
<evidence type="ECO:0000256" key="2">
    <source>
        <dbReference type="ARBA" id="ARBA00022649"/>
    </source>
</evidence>
<dbReference type="GO" id="GO:0003677">
    <property type="term" value="F:DNA binding"/>
    <property type="evidence" value="ECO:0007669"/>
    <property type="project" value="InterPro"/>
</dbReference>
<evidence type="ECO:0000256" key="1">
    <source>
        <dbReference type="ARBA" id="ARBA00007521"/>
    </source>
</evidence>
<protein>
    <submittedName>
        <fullName evidence="3">Type II toxin-antitoxin system PemK/MazF family toxin</fullName>
    </submittedName>
</protein>
<dbReference type="Pfam" id="PF02452">
    <property type="entry name" value="PemK_toxin"/>
    <property type="match status" value="2"/>
</dbReference>
<name>A0A848M8D0_PAELE</name>
<proteinExistence type="inferred from homology"/>
<keyword evidence="4" id="KW-1185">Reference proteome</keyword>
<accession>A0A848M8D0</accession>